<dbReference type="Proteomes" id="UP000214365">
    <property type="component" value="Unassembled WGS sequence"/>
</dbReference>
<protein>
    <recommendedName>
        <fullName evidence="3">DUF1857-domain-containing protein</fullName>
    </recommendedName>
</protein>
<dbReference type="EMBL" id="LFMY01000010">
    <property type="protein sequence ID" value="OKL57959.1"/>
    <property type="molecule type" value="Genomic_DNA"/>
</dbReference>
<evidence type="ECO:0000313" key="2">
    <source>
        <dbReference type="Proteomes" id="UP000214365"/>
    </source>
</evidence>
<accession>A0A225AQS0</accession>
<dbReference type="RefSeq" id="XP_020118080.1">
    <property type="nucleotide sequence ID" value="XM_020268966.1"/>
</dbReference>
<evidence type="ECO:0008006" key="3">
    <source>
        <dbReference type="Google" id="ProtNLM"/>
    </source>
</evidence>
<dbReference type="InterPro" id="IPR023393">
    <property type="entry name" value="START-like_dom_sf"/>
</dbReference>
<dbReference type="OrthoDB" id="2320332at2759"/>
<proteinExistence type="predicted"/>
<dbReference type="Pfam" id="PF08982">
    <property type="entry name" value="AtaL"/>
    <property type="match status" value="1"/>
</dbReference>
<dbReference type="InterPro" id="IPR015075">
    <property type="entry name" value="AtaL"/>
</dbReference>
<comment type="caution">
    <text evidence="1">The sequence shown here is derived from an EMBL/GenBank/DDBJ whole genome shotgun (WGS) entry which is preliminary data.</text>
</comment>
<dbReference type="Gene3D" id="3.30.530.20">
    <property type="match status" value="1"/>
</dbReference>
<name>A0A225AQS0_TALAT</name>
<gene>
    <name evidence="1" type="ORF">UA08_06664</name>
</gene>
<keyword evidence="2" id="KW-1185">Reference proteome</keyword>
<sequence>MPSANNIAFTAPINPPGVTPVIKREQMWAGLLLKARSAETFIPDAIESTAVISETTDPSTENTVIVREVVFRGSPQKVKETVTAYADARVDFEQPSGTYIGNIISDGADGELYLTYVFELKHPGVSEEEMRALYAKERAMSGKAVQGTIDVVRELLKEGKL</sequence>
<dbReference type="AlphaFoldDB" id="A0A225AQS0"/>
<dbReference type="GeneID" id="31006419"/>
<organism evidence="1 2">
    <name type="scientific">Talaromyces atroroseus</name>
    <dbReference type="NCBI Taxonomy" id="1441469"/>
    <lineage>
        <taxon>Eukaryota</taxon>
        <taxon>Fungi</taxon>
        <taxon>Dikarya</taxon>
        <taxon>Ascomycota</taxon>
        <taxon>Pezizomycotina</taxon>
        <taxon>Eurotiomycetes</taxon>
        <taxon>Eurotiomycetidae</taxon>
        <taxon>Eurotiales</taxon>
        <taxon>Trichocomaceae</taxon>
        <taxon>Talaromyces</taxon>
        <taxon>Talaromyces sect. Trachyspermi</taxon>
    </lineage>
</organism>
<dbReference type="SUPFAM" id="SSF55961">
    <property type="entry name" value="Bet v1-like"/>
    <property type="match status" value="1"/>
</dbReference>
<dbReference type="STRING" id="1441469.A0A225AQS0"/>
<evidence type="ECO:0000313" key="1">
    <source>
        <dbReference type="EMBL" id="OKL57959.1"/>
    </source>
</evidence>
<dbReference type="CDD" id="cd08863">
    <property type="entry name" value="SRPBCC_DUF1857"/>
    <property type="match status" value="1"/>
</dbReference>
<reference evidence="1 2" key="1">
    <citation type="submission" date="2015-06" db="EMBL/GenBank/DDBJ databases">
        <title>Talaromyces atroroseus IBT 11181 draft genome.</title>
        <authorList>
            <person name="Rasmussen K.B."/>
            <person name="Rasmussen S."/>
            <person name="Petersen B."/>
            <person name="Sicheritz-Ponten T."/>
            <person name="Mortensen U.H."/>
            <person name="Thrane U."/>
        </authorList>
    </citation>
    <scope>NUCLEOTIDE SEQUENCE [LARGE SCALE GENOMIC DNA]</scope>
    <source>
        <strain evidence="1 2">IBT 11181</strain>
    </source>
</reference>